<dbReference type="SUPFAM" id="SSF161098">
    <property type="entry name" value="MetI-like"/>
    <property type="match status" value="1"/>
</dbReference>
<reference evidence="9 12" key="2">
    <citation type="submission" date="2018-05" db="EMBL/GenBank/DDBJ databases">
        <title>Genomic Encyclopedia of Type Strains, Phase IV (KMG-IV): sequencing the most valuable type-strain genomes for metagenomic binning, comparative biology and taxonomic classification.</title>
        <authorList>
            <person name="Goeker M."/>
        </authorList>
    </citation>
    <scope>NUCLEOTIDE SEQUENCE [LARGE SCALE GENOMIC DNA]</scope>
    <source>
        <strain evidence="9 12">DSM 28816</strain>
    </source>
</reference>
<keyword evidence="2 7" id="KW-0813">Transport</keyword>
<sequence length="289" mass="32404">MNRKKIYPLYMIVASVAVFIIFFIIPSTIGYIYAFTNWSAARTNSLKFVGLDNLVEVLKNRKVPIAFVNTLIYAGIKTIVVTILGFVFAYILNRNIRSRTALRTVYFIPAIFSALVVGLIFTAVFQTRHGTINNILNALGIDSIQWLGSRWSAIFAICFAEIWRNIGYAIIITLAGMQSVSTDYFEAAKIDGASEWKLFKNITLPLIMPTVNVNILFSLIYGLKMFDLIYVMTSGGPGNSTESFGTLIMNEMSAGRYSMSVAVNLVFTILLVAISGLYQKFSERWEHIE</sequence>
<evidence type="ECO:0000256" key="5">
    <source>
        <dbReference type="ARBA" id="ARBA00022989"/>
    </source>
</evidence>
<evidence type="ECO:0000256" key="2">
    <source>
        <dbReference type="ARBA" id="ARBA00022448"/>
    </source>
</evidence>
<dbReference type="EMBL" id="NOKA02000015">
    <property type="protein sequence ID" value="RDY31487.1"/>
    <property type="molecule type" value="Genomic_DNA"/>
</dbReference>
<dbReference type="EMBL" id="QICS01000007">
    <property type="protein sequence ID" value="PXV89164.1"/>
    <property type="molecule type" value="Genomic_DNA"/>
</dbReference>
<evidence type="ECO:0000256" key="3">
    <source>
        <dbReference type="ARBA" id="ARBA00022475"/>
    </source>
</evidence>
<proteinExistence type="inferred from homology"/>
<dbReference type="AlphaFoldDB" id="A0A255IAX4"/>
<dbReference type="InterPro" id="IPR035906">
    <property type="entry name" value="MetI-like_sf"/>
</dbReference>
<evidence type="ECO:0000256" key="7">
    <source>
        <dbReference type="RuleBase" id="RU363032"/>
    </source>
</evidence>
<evidence type="ECO:0000256" key="1">
    <source>
        <dbReference type="ARBA" id="ARBA00004651"/>
    </source>
</evidence>
<evidence type="ECO:0000259" key="8">
    <source>
        <dbReference type="PROSITE" id="PS50928"/>
    </source>
</evidence>
<dbReference type="GO" id="GO:0005886">
    <property type="term" value="C:plasma membrane"/>
    <property type="evidence" value="ECO:0007669"/>
    <property type="project" value="UniProtKB-SubCell"/>
</dbReference>
<reference evidence="10" key="3">
    <citation type="submission" date="2018-07" db="EMBL/GenBank/DDBJ databases">
        <authorList>
            <person name="Quirk P.G."/>
            <person name="Krulwich T.A."/>
        </authorList>
    </citation>
    <scope>NUCLEOTIDE SEQUENCE</scope>
    <source>
        <strain evidence="10">CCRI-19302</strain>
    </source>
</reference>
<dbReference type="Proteomes" id="UP000247523">
    <property type="component" value="Unassembled WGS sequence"/>
</dbReference>
<comment type="caution">
    <text evidence="9">The sequence shown here is derived from an EMBL/GenBank/DDBJ whole genome shotgun (WGS) entry which is preliminary data.</text>
</comment>
<evidence type="ECO:0000256" key="6">
    <source>
        <dbReference type="ARBA" id="ARBA00023136"/>
    </source>
</evidence>
<feature type="domain" description="ABC transmembrane type-1" evidence="8">
    <location>
        <begin position="67"/>
        <end position="278"/>
    </location>
</feature>
<keyword evidence="6 7" id="KW-0472">Membrane</keyword>
<dbReference type="RefSeq" id="WP_094378239.1">
    <property type="nucleotide sequence ID" value="NZ_NOKA02000015.1"/>
</dbReference>
<dbReference type="PROSITE" id="PS50928">
    <property type="entry name" value="ABC_TM1"/>
    <property type="match status" value="1"/>
</dbReference>
<evidence type="ECO:0000313" key="9">
    <source>
        <dbReference type="EMBL" id="PXV89164.1"/>
    </source>
</evidence>
<keyword evidence="4 7" id="KW-0812">Transmembrane</keyword>
<protein>
    <submittedName>
        <fullName evidence="9">Carbohydrate ABC transporter membrane protein 1 (CUT1 family)</fullName>
    </submittedName>
    <submittedName>
        <fullName evidence="10">Sugar ABC transporter permease</fullName>
    </submittedName>
</protein>
<keyword evidence="5 7" id="KW-1133">Transmembrane helix</keyword>
<evidence type="ECO:0000256" key="4">
    <source>
        <dbReference type="ARBA" id="ARBA00022692"/>
    </source>
</evidence>
<dbReference type="Proteomes" id="UP000216411">
    <property type="component" value="Unassembled WGS sequence"/>
</dbReference>
<feature type="transmembrane region" description="Helical" evidence="7">
    <location>
        <begin position="7"/>
        <end position="34"/>
    </location>
</feature>
<feature type="transmembrane region" description="Helical" evidence="7">
    <location>
        <begin position="257"/>
        <end position="278"/>
    </location>
</feature>
<dbReference type="GO" id="GO:0055085">
    <property type="term" value="P:transmembrane transport"/>
    <property type="evidence" value="ECO:0007669"/>
    <property type="project" value="InterPro"/>
</dbReference>
<dbReference type="InterPro" id="IPR000515">
    <property type="entry name" value="MetI-like"/>
</dbReference>
<evidence type="ECO:0000313" key="11">
    <source>
        <dbReference type="Proteomes" id="UP000216411"/>
    </source>
</evidence>
<feature type="transmembrane region" description="Helical" evidence="7">
    <location>
        <begin position="71"/>
        <end position="92"/>
    </location>
</feature>
<dbReference type="PANTHER" id="PTHR30193">
    <property type="entry name" value="ABC TRANSPORTER PERMEASE PROTEIN"/>
    <property type="match status" value="1"/>
</dbReference>
<name>A0A255IAX4_9FIRM</name>
<keyword evidence="11" id="KW-1185">Reference proteome</keyword>
<accession>A0A255IAX4</accession>
<dbReference type="Pfam" id="PF00528">
    <property type="entry name" value="BPD_transp_1"/>
    <property type="match status" value="1"/>
</dbReference>
<dbReference type="CDD" id="cd06261">
    <property type="entry name" value="TM_PBP2"/>
    <property type="match status" value="1"/>
</dbReference>
<dbReference type="InterPro" id="IPR051393">
    <property type="entry name" value="ABC_transporter_permease"/>
</dbReference>
<organism evidence="9 12">
    <name type="scientific">Lachnotalea glycerini</name>
    <dbReference type="NCBI Taxonomy" id="1763509"/>
    <lineage>
        <taxon>Bacteria</taxon>
        <taxon>Bacillati</taxon>
        <taxon>Bacillota</taxon>
        <taxon>Clostridia</taxon>
        <taxon>Lachnospirales</taxon>
        <taxon>Lachnospiraceae</taxon>
        <taxon>Lachnotalea</taxon>
    </lineage>
</organism>
<feature type="transmembrane region" description="Helical" evidence="7">
    <location>
        <begin position="198"/>
        <end position="223"/>
    </location>
</feature>
<feature type="transmembrane region" description="Helical" evidence="7">
    <location>
        <begin position="104"/>
        <end position="125"/>
    </location>
</feature>
<comment type="subcellular location">
    <subcellularLocation>
        <location evidence="1 7">Cell membrane</location>
        <topology evidence="1 7">Multi-pass membrane protein</topology>
    </subcellularLocation>
</comment>
<dbReference type="Gene3D" id="1.10.3720.10">
    <property type="entry name" value="MetI-like"/>
    <property type="match status" value="1"/>
</dbReference>
<dbReference type="OrthoDB" id="367897at2"/>
<evidence type="ECO:0000313" key="10">
    <source>
        <dbReference type="EMBL" id="RDY31487.1"/>
    </source>
</evidence>
<keyword evidence="3" id="KW-1003">Cell membrane</keyword>
<reference evidence="10 11" key="1">
    <citation type="journal article" date="2017" name="Genome Announc.">
        <title>Draft Genome Sequence of a Sporulating and Motile Strain of Lachnotalea glycerini Isolated from Water in Quebec City, Canada.</title>
        <authorList>
            <person name="Maheux A.F."/>
            <person name="Boudreau D.K."/>
            <person name="Berube E."/>
            <person name="Boissinot M."/>
            <person name="Raymond F."/>
            <person name="Brodeur S."/>
            <person name="Corbeil J."/>
            <person name="Isabel S."/>
            <person name="Omar R.F."/>
            <person name="Bergeron M.G."/>
        </authorList>
    </citation>
    <scope>NUCLEOTIDE SEQUENCE [LARGE SCALE GENOMIC DNA]</scope>
    <source>
        <strain evidence="10 11">CCRI-19302</strain>
    </source>
</reference>
<evidence type="ECO:0000313" key="12">
    <source>
        <dbReference type="Proteomes" id="UP000247523"/>
    </source>
</evidence>
<gene>
    <name evidence="9" type="ORF">C8E03_107141</name>
    <name evidence="10" type="ORF">CG710_009605</name>
</gene>
<comment type="similarity">
    <text evidence="7">Belongs to the binding-protein-dependent transport system permease family.</text>
</comment>
<dbReference type="PANTHER" id="PTHR30193:SF37">
    <property type="entry name" value="INNER MEMBRANE ABC TRANSPORTER PERMEASE PROTEIN YCJO"/>
    <property type="match status" value="1"/>
</dbReference>